<evidence type="ECO:0000313" key="2">
    <source>
        <dbReference type="Proteomes" id="UP000009170"/>
    </source>
</evidence>
<dbReference type="KEGG" id="ota:OT_ostta13g02100"/>
<comment type="caution">
    <text evidence="1">The sequence shown here is derived from an EMBL/GenBank/DDBJ whole genome shotgun (WGS) entry which is preliminary data.</text>
</comment>
<protein>
    <submittedName>
        <fullName evidence="1">Unnamed product</fullName>
    </submittedName>
</protein>
<dbReference type="Proteomes" id="UP000009170">
    <property type="component" value="Unassembled WGS sequence"/>
</dbReference>
<keyword evidence="2" id="KW-1185">Reference proteome</keyword>
<gene>
    <name evidence="1" type="ORF">OT_ostta13g02100</name>
</gene>
<dbReference type="RefSeq" id="XP_003082691.2">
    <property type="nucleotide sequence ID" value="XM_003082643.2"/>
</dbReference>
<dbReference type="InParanoid" id="A0A096P8C4"/>
<evidence type="ECO:0000313" key="1">
    <source>
        <dbReference type="EMBL" id="CEG00159.1"/>
    </source>
</evidence>
<organism evidence="1 2">
    <name type="scientific">Ostreococcus tauri</name>
    <name type="common">Marine green alga</name>
    <dbReference type="NCBI Taxonomy" id="70448"/>
    <lineage>
        <taxon>Eukaryota</taxon>
        <taxon>Viridiplantae</taxon>
        <taxon>Chlorophyta</taxon>
        <taxon>Mamiellophyceae</taxon>
        <taxon>Mamiellales</taxon>
        <taxon>Bathycoccaceae</taxon>
        <taxon>Ostreococcus</taxon>
    </lineage>
</organism>
<accession>A0A096P8C4</accession>
<reference evidence="1 2" key="2">
    <citation type="journal article" date="2014" name="BMC Genomics">
        <title>An improved genome of the model marine alga Ostreococcus tauri unfolds by assessing Illumina de novo assemblies.</title>
        <authorList>
            <person name="Blanc-Mathieu R."/>
            <person name="Verhelst B."/>
            <person name="Derelle E."/>
            <person name="Rombauts S."/>
            <person name="Bouget F.Y."/>
            <person name="Carre I."/>
            <person name="Chateau A."/>
            <person name="Eyre-Walker A."/>
            <person name="Grimsley N."/>
            <person name="Moreau H."/>
            <person name="Piegu B."/>
            <person name="Rivals E."/>
            <person name="Schackwitz W."/>
            <person name="Van de Peer Y."/>
            <person name="Piganeau G."/>
        </authorList>
    </citation>
    <scope>NUCLEOTIDE SEQUENCE [LARGE SCALE GENOMIC DNA]</scope>
    <source>
        <strain evidence="2">OTTH 0595 / CCAP 157/2 / RCC745</strain>
    </source>
</reference>
<dbReference type="OrthoDB" id="501376at2759"/>
<dbReference type="EMBL" id="CAID01000013">
    <property type="protein sequence ID" value="CEG00159.1"/>
    <property type="molecule type" value="Genomic_DNA"/>
</dbReference>
<reference evidence="2" key="1">
    <citation type="journal article" date="2006" name="Proc. Natl. Acad. Sci. U.S.A.">
        <title>Genome analysis of the smallest free-living eukaryote Ostreococcus tauri unveils many unique features.</title>
        <authorList>
            <person name="Derelle E."/>
            <person name="Ferraz C."/>
            <person name="Rombauts S."/>
            <person name="Rouze P."/>
            <person name="Worden A.Z."/>
            <person name="Robbens S."/>
            <person name="Partensky F."/>
            <person name="Degroeve S."/>
            <person name="Echeynie S."/>
            <person name="Cooke R."/>
            <person name="Saeys Y."/>
            <person name="Wuyts J."/>
            <person name="Jabbari K."/>
            <person name="Bowler C."/>
            <person name="Panaud O."/>
            <person name="Piegu B."/>
            <person name="Ball S.G."/>
            <person name="Ral J.-P."/>
            <person name="Bouget F.-Y."/>
            <person name="Piganeau G."/>
            <person name="De Baets B."/>
            <person name="Picard A."/>
            <person name="Delseny M."/>
            <person name="Demaille J."/>
            <person name="Van de Peer Y."/>
            <person name="Moreau H."/>
        </authorList>
    </citation>
    <scope>NUCLEOTIDE SEQUENCE [LARGE SCALE GENOMIC DNA]</scope>
    <source>
        <strain evidence="2">OTTH 0595 / CCAP 157/2 / RCC745</strain>
    </source>
</reference>
<sequence length="303" mass="32398">MHASTPPVSTITSPPLGVGASKRSITAKSVVKSHQTLDLAPPRRHLAEISIARASVTTPPERAKASLTTSVTPLVMTLSACAIAGTYAVVRASDAARRASDAWAAAASDASSAAREIEKLAVVATTELPSTLDAMEQSACEVELLASETREILARLDGTEYVENLKAEIEARMKDPTKDFRDLSDDLSEYVTKMTRELGQVMSTVGIYLDDGTFDDDVKEMSTEERLIRRKSINEAVAAAKETTENAAALTTRLQEGAKTQGRDLAEIVGKIALASEEVSKAMNRLGEATSGQTGFGREREKK</sequence>
<dbReference type="AlphaFoldDB" id="A0A096P8C4"/>
<proteinExistence type="predicted"/>
<dbReference type="GeneID" id="9837492"/>
<name>A0A096P8C4_OSTTA</name>